<dbReference type="PANTHER" id="PTHR35995">
    <property type="entry name" value="OS04G0690500 PROTEIN"/>
    <property type="match status" value="1"/>
</dbReference>
<evidence type="ECO:0000256" key="1">
    <source>
        <dbReference type="SAM" id="MobiDB-lite"/>
    </source>
</evidence>
<evidence type="ECO:0000313" key="3">
    <source>
        <dbReference type="Proteomes" id="UP000825729"/>
    </source>
</evidence>
<accession>A0AAV7E5G4</accession>
<reference evidence="2 3" key="1">
    <citation type="submission" date="2021-07" db="EMBL/GenBank/DDBJ databases">
        <title>The Aristolochia fimbriata genome: insights into angiosperm evolution, floral development and chemical biosynthesis.</title>
        <authorList>
            <person name="Jiao Y."/>
        </authorList>
    </citation>
    <scope>NUCLEOTIDE SEQUENCE [LARGE SCALE GENOMIC DNA]</scope>
    <source>
        <strain evidence="2">IBCAS-2021</strain>
        <tissue evidence="2">Leaf</tissue>
    </source>
</reference>
<comment type="caution">
    <text evidence="2">The sequence shown here is derived from an EMBL/GenBank/DDBJ whole genome shotgun (WGS) entry which is preliminary data.</text>
</comment>
<dbReference type="Proteomes" id="UP000825729">
    <property type="component" value="Unassembled WGS sequence"/>
</dbReference>
<keyword evidence="3" id="KW-1185">Reference proteome</keyword>
<dbReference type="EMBL" id="JAINDJ010000006">
    <property type="protein sequence ID" value="KAG9444037.1"/>
    <property type="molecule type" value="Genomic_DNA"/>
</dbReference>
<protein>
    <submittedName>
        <fullName evidence="2">Uncharacterized protein</fullName>
    </submittedName>
</protein>
<dbReference type="PANTHER" id="PTHR35995:SF1">
    <property type="entry name" value="OS04G0690500 PROTEIN"/>
    <property type="match status" value="1"/>
</dbReference>
<gene>
    <name evidence="2" type="ORF">H6P81_015377</name>
</gene>
<sequence length="198" mass="22392">MVIVGVCALCLKERLLVLASKQRQTASSSEDKVRTQRSLYRKPASSLPKVFALSSFLHRLELRHRKSHVSDGNDDASTSSNEESFISIKFEDNGRASWDKVLSSRPSSEGFELSFNKSQAQSKETNRAAGKSVVEHGKSRPTTLRWRKRVGHLFQLVRWKQRSSKGVTAVSHHMGTKVDAVKGRKGWIRALTRRRTME</sequence>
<organism evidence="2 3">
    <name type="scientific">Aristolochia fimbriata</name>
    <name type="common">White veined hardy Dutchman's pipe vine</name>
    <dbReference type="NCBI Taxonomy" id="158543"/>
    <lineage>
        <taxon>Eukaryota</taxon>
        <taxon>Viridiplantae</taxon>
        <taxon>Streptophyta</taxon>
        <taxon>Embryophyta</taxon>
        <taxon>Tracheophyta</taxon>
        <taxon>Spermatophyta</taxon>
        <taxon>Magnoliopsida</taxon>
        <taxon>Magnoliidae</taxon>
        <taxon>Piperales</taxon>
        <taxon>Aristolochiaceae</taxon>
        <taxon>Aristolochia</taxon>
    </lineage>
</organism>
<evidence type="ECO:0000313" key="2">
    <source>
        <dbReference type="EMBL" id="KAG9444037.1"/>
    </source>
</evidence>
<feature type="region of interest" description="Disordered" evidence="1">
    <location>
        <begin position="106"/>
        <end position="140"/>
    </location>
</feature>
<proteinExistence type="predicted"/>
<name>A0AAV7E5G4_ARIFI</name>
<dbReference type="AlphaFoldDB" id="A0AAV7E5G4"/>